<dbReference type="InterPro" id="IPR036439">
    <property type="entry name" value="Dockerin_dom_sf"/>
</dbReference>
<keyword evidence="7" id="KW-0326">Glycosidase</keyword>
<feature type="signal peptide" evidence="9">
    <location>
        <begin position="1"/>
        <end position="26"/>
    </location>
</feature>
<dbReference type="GO" id="GO:0030245">
    <property type="term" value="P:cellulose catabolic process"/>
    <property type="evidence" value="ECO:0007669"/>
    <property type="project" value="UniProtKB-KW"/>
</dbReference>
<sequence length="210" mass="22529">MRNIKKNCLVFAAAVLISLSAPGAIAFADNSALANTQLAAVYENGQSYCNLSDFEHEVRVKLTDAQGNPLAGKKVEWKENSGEFYGLILKYNQTVTDSDGVAKNNITVMFPSFTKGKIITIDSAVSADFPGDTEYMASAGSVKVYRKLISSYKAGDGNMDGSVDALDLAALRMYLLGNKSAIINPSAVDMDNDRSLDAVDLALLKAILLR</sequence>
<dbReference type="InterPro" id="IPR018247">
    <property type="entry name" value="EF_Hand_1_Ca_BS"/>
</dbReference>
<evidence type="ECO:0000256" key="6">
    <source>
        <dbReference type="ARBA" id="ARBA00023277"/>
    </source>
</evidence>
<dbReference type="SUPFAM" id="SSF63446">
    <property type="entry name" value="Type I dockerin domain"/>
    <property type="match status" value="1"/>
</dbReference>
<dbReference type="RefSeq" id="WP_110462942.1">
    <property type="nucleotide sequence ID" value="NZ_QKMR01000020.1"/>
</dbReference>
<comment type="caution">
    <text evidence="11">The sequence shown here is derived from an EMBL/GenBank/DDBJ whole genome shotgun (WGS) entry which is preliminary data.</text>
</comment>
<dbReference type="AlphaFoldDB" id="A0A318XH77"/>
<feature type="chain" id="PRO_5039010806" description="cellulase" evidence="9">
    <location>
        <begin position="27"/>
        <end position="210"/>
    </location>
</feature>
<evidence type="ECO:0000313" key="12">
    <source>
        <dbReference type="Proteomes" id="UP000248132"/>
    </source>
</evidence>
<comment type="catalytic activity">
    <reaction evidence="1">
        <text>Endohydrolysis of (1-&gt;4)-beta-D-glucosidic linkages in cellulose, lichenin and cereal beta-D-glucans.</text>
        <dbReference type="EC" id="3.2.1.4"/>
    </reaction>
</comment>
<evidence type="ECO:0000256" key="2">
    <source>
        <dbReference type="ARBA" id="ARBA00012601"/>
    </source>
</evidence>
<evidence type="ECO:0000256" key="5">
    <source>
        <dbReference type="ARBA" id="ARBA00023001"/>
    </source>
</evidence>
<evidence type="ECO:0000256" key="9">
    <source>
        <dbReference type="SAM" id="SignalP"/>
    </source>
</evidence>
<dbReference type="CDD" id="cd14256">
    <property type="entry name" value="Dockerin_I"/>
    <property type="match status" value="1"/>
</dbReference>
<dbReference type="InterPro" id="IPR002105">
    <property type="entry name" value="Dockerin_1_rpt"/>
</dbReference>
<dbReference type="EMBL" id="QKMR01000020">
    <property type="protein sequence ID" value="PYG86530.1"/>
    <property type="molecule type" value="Genomic_DNA"/>
</dbReference>
<keyword evidence="5" id="KW-0136">Cellulose degradation</keyword>
<evidence type="ECO:0000256" key="8">
    <source>
        <dbReference type="ARBA" id="ARBA00023326"/>
    </source>
</evidence>
<feature type="domain" description="Dockerin" evidence="10">
    <location>
        <begin position="150"/>
        <end position="210"/>
    </location>
</feature>
<dbReference type="Proteomes" id="UP000248132">
    <property type="component" value="Unassembled WGS sequence"/>
</dbReference>
<accession>A0A318XH77</accession>
<dbReference type="Gene3D" id="2.60.40.10">
    <property type="entry name" value="Immunoglobulins"/>
    <property type="match status" value="1"/>
</dbReference>
<dbReference type="InterPro" id="IPR013783">
    <property type="entry name" value="Ig-like_fold"/>
</dbReference>
<dbReference type="Gene3D" id="1.10.1330.10">
    <property type="entry name" value="Dockerin domain"/>
    <property type="match status" value="1"/>
</dbReference>
<dbReference type="InterPro" id="IPR016134">
    <property type="entry name" value="Dockerin_dom"/>
</dbReference>
<keyword evidence="4" id="KW-0378">Hydrolase</keyword>
<evidence type="ECO:0000256" key="4">
    <source>
        <dbReference type="ARBA" id="ARBA00022801"/>
    </source>
</evidence>
<dbReference type="GO" id="GO:0008810">
    <property type="term" value="F:cellulase activity"/>
    <property type="evidence" value="ECO:0007669"/>
    <property type="project" value="UniProtKB-EC"/>
</dbReference>
<evidence type="ECO:0000259" key="10">
    <source>
        <dbReference type="PROSITE" id="PS51766"/>
    </source>
</evidence>
<evidence type="ECO:0000256" key="3">
    <source>
        <dbReference type="ARBA" id="ARBA00022729"/>
    </source>
</evidence>
<proteinExistence type="predicted"/>
<evidence type="ECO:0000256" key="7">
    <source>
        <dbReference type="ARBA" id="ARBA00023295"/>
    </source>
</evidence>
<keyword evidence="3 9" id="KW-0732">Signal</keyword>
<keyword evidence="8" id="KW-0624">Polysaccharide degradation</keyword>
<evidence type="ECO:0000313" key="11">
    <source>
        <dbReference type="EMBL" id="PYG86530.1"/>
    </source>
</evidence>
<dbReference type="InterPro" id="IPR008964">
    <property type="entry name" value="Invasin/intimin_cell_adhesion"/>
</dbReference>
<dbReference type="OrthoDB" id="9758662at2"/>
<protein>
    <recommendedName>
        <fullName evidence="2">cellulase</fullName>
        <ecNumber evidence="2">3.2.1.4</ecNumber>
    </recommendedName>
</protein>
<dbReference type="PROSITE" id="PS00018">
    <property type="entry name" value="EF_HAND_1"/>
    <property type="match status" value="1"/>
</dbReference>
<evidence type="ECO:0000256" key="1">
    <source>
        <dbReference type="ARBA" id="ARBA00000966"/>
    </source>
</evidence>
<dbReference type="SUPFAM" id="SSF49373">
    <property type="entry name" value="Invasin/intimin cell-adhesion fragments"/>
    <property type="match status" value="1"/>
</dbReference>
<dbReference type="PROSITE" id="PS51766">
    <property type="entry name" value="DOCKERIN"/>
    <property type="match status" value="1"/>
</dbReference>
<name>A0A318XH77_9FIRM</name>
<gene>
    <name evidence="11" type="ORF">LY28_02958</name>
</gene>
<dbReference type="EC" id="3.2.1.4" evidence="2"/>
<reference evidence="11 12" key="1">
    <citation type="submission" date="2018-06" db="EMBL/GenBank/DDBJ databases">
        <title>Genomic Encyclopedia of Type Strains, Phase I: the one thousand microbial genomes (KMG-I) project.</title>
        <authorList>
            <person name="Kyrpides N."/>
        </authorList>
    </citation>
    <scope>NUCLEOTIDE SEQUENCE [LARGE SCALE GENOMIC DNA]</scope>
    <source>
        <strain evidence="11 12">DSM 19573</strain>
    </source>
</reference>
<dbReference type="Pfam" id="PF00404">
    <property type="entry name" value="Dockerin_1"/>
    <property type="match status" value="1"/>
</dbReference>
<organism evidence="11 12">
    <name type="scientific">Ruminiclostridium sufflavum DSM 19573</name>
    <dbReference type="NCBI Taxonomy" id="1121337"/>
    <lineage>
        <taxon>Bacteria</taxon>
        <taxon>Bacillati</taxon>
        <taxon>Bacillota</taxon>
        <taxon>Clostridia</taxon>
        <taxon>Eubacteriales</taxon>
        <taxon>Oscillospiraceae</taxon>
        <taxon>Ruminiclostridium</taxon>
    </lineage>
</organism>
<keyword evidence="12" id="KW-1185">Reference proteome</keyword>
<keyword evidence="6" id="KW-0119">Carbohydrate metabolism</keyword>